<dbReference type="GeneID" id="41979725"/>
<dbReference type="Proteomes" id="UP000319257">
    <property type="component" value="Unassembled WGS sequence"/>
</dbReference>
<keyword evidence="2" id="KW-1185">Reference proteome</keyword>
<dbReference type="RefSeq" id="XP_030998776.1">
    <property type="nucleotide sequence ID" value="XM_031135101.1"/>
</dbReference>
<dbReference type="AlphaFoldDB" id="A0A507B1T3"/>
<dbReference type="PANTHER" id="PTHR35332:SF2">
    <property type="entry name" value="REGULATION OF ENOLASE PROTEIN 1"/>
    <property type="match status" value="1"/>
</dbReference>
<dbReference type="OrthoDB" id="42525at2759"/>
<reference evidence="1 2" key="1">
    <citation type="submission" date="2019-06" db="EMBL/GenBank/DDBJ databases">
        <title>Draft genome sequence of the filamentous fungus Phialemoniopsis curvata isolated from diesel fuel.</title>
        <authorList>
            <person name="Varaljay V.A."/>
            <person name="Lyon W.J."/>
            <person name="Crouch A.L."/>
            <person name="Drake C.E."/>
            <person name="Hollomon J.M."/>
            <person name="Nadeau L.J."/>
            <person name="Nunn H.S."/>
            <person name="Stevenson B.S."/>
            <person name="Bojanowski C.L."/>
            <person name="Crookes-Goodson W.J."/>
        </authorList>
    </citation>
    <scope>NUCLEOTIDE SEQUENCE [LARGE SCALE GENOMIC DNA]</scope>
    <source>
        <strain evidence="1 2">D216</strain>
    </source>
</reference>
<comment type="caution">
    <text evidence="1">The sequence shown here is derived from an EMBL/GenBank/DDBJ whole genome shotgun (WGS) entry which is preliminary data.</text>
</comment>
<gene>
    <name evidence="1" type="ORF">E0L32_012278</name>
</gene>
<protein>
    <submittedName>
        <fullName evidence="1">Uncharacterized protein</fullName>
    </submittedName>
</protein>
<dbReference type="Gene3D" id="2.60.120.200">
    <property type="match status" value="1"/>
</dbReference>
<evidence type="ECO:0000313" key="1">
    <source>
        <dbReference type="EMBL" id="TPX17065.1"/>
    </source>
</evidence>
<organism evidence="1 2">
    <name type="scientific">Thyridium curvatum</name>
    <dbReference type="NCBI Taxonomy" id="1093900"/>
    <lineage>
        <taxon>Eukaryota</taxon>
        <taxon>Fungi</taxon>
        <taxon>Dikarya</taxon>
        <taxon>Ascomycota</taxon>
        <taxon>Pezizomycotina</taxon>
        <taxon>Sordariomycetes</taxon>
        <taxon>Sordariomycetidae</taxon>
        <taxon>Thyridiales</taxon>
        <taxon>Thyridiaceae</taxon>
        <taxon>Thyridium</taxon>
    </lineage>
</organism>
<dbReference type="EMBL" id="SKBQ01000150">
    <property type="protein sequence ID" value="TPX17065.1"/>
    <property type="molecule type" value="Genomic_DNA"/>
</dbReference>
<dbReference type="InParanoid" id="A0A507B1T3"/>
<proteinExistence type="predicted"/>
<sequence length="215" mass="23039">MSAFTIKAAPNTDIWRKPPTTDVFNAPTAIPAGHSPPRTTGPLSSFRSARATFSFSPSQQYDQAGLLLSLRRRGGGGASTSTSAASSGSKPEKWIKTGVEYYYAKPLVSTVACDGWADWSVAPLSGTPGATTAEGVTIEVVAEGDDKGRSFWVYQVLLGSGEGDAQKVPLREICWVAAKQEEWDLSVEAMAARPEAKATTDELSVEFREFDVQWA</sequence>
<name>A0A507B1T3_9PEZI</name>
<dbReference type="Pfam" id="PF07081">
    <property type="entry name" value="DUF1349"/>
    <property type="match status" value="1"/>
</dbReference>
<dbReference type="InterPro" id="IPR009784">
    <property type="entry name" value="DUF1349"/>
</dbReference>
<accession>A0A507B1T3</accession>
<dbReference type="PANTHER" id="PTHR35332">
    <property type="entry name" value="REGULATION OF ENOLASE PROTEIN 1"/>
    <property type="match status" value="1"/>
</dbReference>
<dbReference type="STRING" id="1093900.A0A507B1T3"/>
<evidence type="ECO:0000313" key="2">
    <source>
        <dbReference type="Proteomes" id="UP000319257"/>
    </source>
</evidence>